<dbReference type="Gene3D" id="3.40.50.300">
    <property type="entry name" value="P-loop containing nucleotide triphosphate hydrolases"/>
    <property type="match status" value="2"/>
</dbReference>
<keyword evidence="2" id="KW-1003">Cell membrane</keyword>
<dbReference type="EMBL" id="JACCCW010000002">
    <property type="protein sequence ID" value="NYF79714.1"/>
    <property type="molecule type" value="Genomic_DNA"/>
</dbReference>
<dbReference type="Pfam" id="PF10412">
    <property type="entry name" value="TrwB_AAD_bind"/>
    <property type="match status" value="1"/>
</dbReference>
<proteinExistence type="predicted"/>
<evidence type="ECO:0000259" key="8">
    <source>
        <dbReference type="Pfam" id="PF10412"/>
    </source>
</evidence>
<organism evidence="9 10">
    <name type="scientific">Granulicella arctica</name>
    <dbReference type="NCBI Taxonomy" id="940613"/>
    <lineage>
        <taxon>Bacteria</taxon>
        <taxon>Pseudomonadati</taxon>
        <taxon>Acidobacteriota</taxon>
        <taxon>Terriglobia</taxon>
        <taxon>Terriglobales</taxon>
        <taxon>Acidobacteriaceae</taxon>
        <taxon>Granulicella</taxon>
    </lineage>
</organism>
<comment type="subcellular location">
    <subcellularLocation>
        <location evidence="1">Cell membrane</location>
        <topology evidence="1">Multi-pass membrane protein</topology>
    </subcellularLocation>
</comment>
<evidence type="ECO:0000256" key="4">
    <source>
        <dbReference type="ARBA" id="ARBA00022989"/>
    </source>
</evidence>
<dbReference type="InterPro" id="IPR051539">
    <property type="entry name" value="T4SS-coupling_protein"/>
</dbReference>
<evidence type="ECO:0000313" key="10">
    <source>
        <dbReference type="Proteomes" id="UP000589520"/>
    </source>
</evidence>
<evidence type="ECO:0000256" key="2">
    <source>
        <dbReference type="ARBA" id="ARBA00022475"/>
    </source>
</evidence>
<sequence length="658" mass="73326">MQFPSRTGRLFWLLVWVTLGPLALIVSVSAWLAWTLPPLQKIYLPVYSASTVGARLPGNLMTIRWVMKTAPGRKPETLLPDDAISGSDSKLPVKLSPKAVAEGWRGVVQSPTEKVRSSELVPYLQATIYDGESVWWLFARPMIYGLAGILLLYALRLQLRQGRSGEHEERHGRRTKGPELLAGVWRRRIGTDGISFELRFEKAPWSWLPFGPSFRIPRRLESSHIELIGDTGSGKSTAIRQILRQVQQRGETAIVYDPAMDFVGEFYDPSRGDLILNPLDARCPYWSLDQEIVRDETAATIAAAFLPEKEYEKAFFTDAPRRLLAAMLRRRMPTHFLLKWMSDPESLASIVAGTPLAALIDPAAPAQRAGVLSSLNLVADCFELLPEGGGGRATFATADWRKERKRWVFLTSSPDYREKVLPLHSVWLDLFILRMQGPCDDSAAKPVWFVIDELASLNKLPQLHAAVTENRKYGNPVVLGFQGRSQLEKRYGHDAEVMLSQPATKVFFKTSEPRAAKWISDAIGEIEVERLKESRSMGLLGSKKSYAMEIATKALIMPSEISGLEPLHGFIKQENRVVPVVFRLATKRSKQPDFIEREIPQAAPRPTSPVPVSSAHTSPPKQAKATAAVQASLPLADPPSTNGRPSEAFVWDESKGIE</sequence>
<dbReference type="RefSeq" id="WP_179490564.1">
    <property type="nucleotide sequence ID" value="NZ_JACCCW010000002.1"/>
</dbReference>
<evidence type="ECO:0000256" key="5">
    <source>
        <dbReference type="ARBA" id="ARBA00023136"/>
    </source>
</evidence>
<keyword evidence="5 7" id="KW-0472">Membrane</keyword>
<dbReference type="Proteomes" id="UP000589520">
    <property type="component" value="Unassembled WGS sequence"/>
</dbReference>
<dbReference type="PANTHER" id="PTHR37937">
    <property type="entry name" value="CONJUGATIVE TRANSFER: DNA TRANSPORT"/>
    <property type="match status" value="1"/>
</dbReference>
<keyword evidence="3 7" id="KW-0812">Transmembrane</keyword>
<evidence type="ECO:0000313" key="9">
    <source>
        <dbReference type="EMBL" id="NYF79714.1"/>
    </source>
</evidence>
<feature type="domain" description="Type IV secretion system coupling protein TraD DNA-binding" evidence="8">
    <location>
        <begin position="216"/>
        <end position="576"/>
    </location>
</feature>
<keyword evidence="4 7" id="KW-1133">Transmembrane helix</keyword>
<evidence type="ECO:0000256" key="1">
    <source>
        <dbReference type="ARBA" id="ARBA00004651"/>
    </source>
</evidence>
<dbReference type="InterPro" id="IPR027417">
    <property type="entry name" value="P-loop_NTPase"/>
</dbReference>
<accession>A0A7Y9PGY8</accession>
<reference evidence="9 10" key="1">
    <citation type="submission" date="2020-07" db="EMBL/GenBank/DDBJ databases">
        <title>Genomic Encyclopedia of Type Strains, Phase IV (KMG-V): Genome sequencing to study the core and pangenomes of soil and plant-associated prokaryotes.</title>
        <authorList>
            <person name="Whitman W."/>
        </authorList>
    </citation>
    <scope>NUCLEOTIDE SEQUENCE [LARGE SCALE GENOMIC DNA]</scope>
    <source>
        <strain evidence="9 10">X4EP2</strain>
    </source>
</reference>
<dbReference type="SUPFAM" id="SSF52540">
    <property type="entry name" value="P-loop containing nucleoside triphosphate hydrolases"/>
    <property type="match status" value="1"/>
</dbReference>
<name>A0A7Y9PGY8_9BACT</name>
<evidence type="ECO:0000256" key="3">
    <source>
        <dbReference type="ARBA" id="ARBA00022692"/>
    </source>
</evidence>
<dbReference type="CDD" id="cd01127">
    <property type="entry name" value="TrwB_TraG_TraD_VirD4"/>
    <property type="match status" value="1"/>
</dbReference>
<dbReference type="AlphaFoldDB" id="A0A7Y9PGY8"/>
<dbReference type="GO" id="GO:0005886">
    <property type="term" value="C:plasma membrane"/>
    <property type="evidence" value="ECO:0007669"/>
    <property type="project" value="UniProtKB-SubCell"/>
</dbReference>
<feature type="transmembrane region" description="Helical" evidence="7">
    <location>
        <begin position="12"/>
        <end position="34"/>
    </location>
</feature>
<dbReference type="PANTHER" id="PTHR37937:SF1">
    <property type="entry name" value="CONJUGATIVE TRANSFER: DNA TRANSPORT"/>
    <property type="match status" value="1"/>
</dbReference>
<dbReference type="InterPro" id="IPR019476">
    <property type="entry name" value="T4SS_TraD_DNA-bd"/>
</dbReference>
<evidence type="ECO:0000256" key="6">
    <source>
        <dbReference type="SAM" id="MobiDB-lite"/>
    </source>
</evidence>
<gene>
    <name evidence="9" type="ORF">HDF17_002034</name>
</gene>
<protein>
    <recommendedName>
        <fullName evidence="8">Type IV secretion system coupling protein TraD DNA-binding domain-containing protein</fullName>
    </recommendedName>
</protein>
<comment type="caution">
    <text evidence="9">The sequence shown here is derived from an EMBL/GenBank/DDBJ whole genome shotgun (WGS) entry which is preliminary data.</text>
</comment>
<keyword evidence="10" id="KW-1185">Reference proteome</keyword>
<evidence type="ECO:0000256" key="7">
    <source>
        <dbReference type="SAM" id="Phobius"/>
    </source>
</evidence>
<feature type="region of interest" description="Disordered" evidence="6">
    <location>
        <begin position="593"/>
        <end position="658"/>
    </location>
</feature>
<feature type="compositionally biased region" description="Polar residues" evidence="6">
    <location>
        <begin position="610"/>
        <end position="620"/>
    </location>
</feature>